<dbReference type="AlphaFoldDB" id="F0SK59"/>
<evidence type="ECO:0000313" key="3">
    <source>
        <dbReference type="Proteomes" id="UP000006860"/>
    </source>
</evidence>
<accession>F0SK59</accession>
<keyword evidence="3" id="KW-1185">Reference proteome</keyword>
<dbReference type="RefSeq" id="WP_013628510.1">
    <property type="nucleotide sequence ID" value="NC_015174.1"/>
</dbReference>
<proteinExistence type="predicted"/>
<reference evidence="3" key="1">
    <citation type="submission" date="2011-02" db="EMBL/GenBank/DDBJ databases">
        <title>The complete genome of Planctomyces brasiliensis DSM 5305.</title>
        <authorList>
            <person name="Lucas S."/>
            <person name="Copeland A."/>
            <person name="Lapidus A."/>
            <person name="Bruce D."/>
            <person name="Goodwin L."/>
            <person name="Pitluck S."/>
            <person name="Kyrpides N."/>
            <person name="Mavromatis K."/>
            <person name="Pagani I."/>
            <person name="Ivanova N."/>
            <person name="Ovchinnikova G."/>
            <person name="Lu M."/>
            <person name="Detter J.C."/>
            <person name="Han C."/>
            <person name="Land M."/>
            <person name="Hauser L."/>
            <person name="Markowitz V."/>
            <person name="Cheng J.-F."/>
            <person name="Hugenholtz P."/>
            <person name="Woyke T."/>
            <person name="Wu D."/>
            <person name="Tindall B."/>
            <person name="Pomrenke H.G."/>
            <person name="Brambilla E."/>
            <person name="Klenk H.-P."/>
            <person name="Eisen J.A."/>
        </authorList>
    </citation>
    <scope>NUCLEOTIDE SEQUENCE [LARGE SCALE GENOMIC DNA]</scope>
    <source>
        <strain evidence="3">ATCC 49424 / DSM 5305 / JCM 21570 / NBRC 103401 / IFAM 1448</strain>
    </source>
</reference>
<dbReference type="STRING" id="756272.Plabr_2184"/>
<dbReference type="Pfam" id="PF12697">
    <property type="entry name" value="Abhydrolase_6"/>
    <property type="match status" value="1"/>
</dbReference>
<dbReference type="Gene3D" id="3.40.50.1820">
    <property type="entry name" value="alpha/beta hydrolase"/>
    <property type="match status" value="1"/>
</dbReference>
<name>F0SK59_RUBBR</name>
<organism evidence="2 3">
    <name type="scientific">Rubinisphaera brasiliensis (strain ATCC 49424 / DSM 5305 / JCM 21570 / IAM 15109 / NBRC 103401 / IFAM 1448)</name>
    <name type="common">Planctomyces brasiliensis</name>
    <dbReference type="NCBI Taxonomy" id="756272"/>
    <lineage>
        <taxon>Bacteria</taxon>
        <taxon>Pseudomonadati</taxon>
        <taxon>Planctomycetota</taxon>
        <taxon>Planctomycetia</taxon>
        <taxon>Planctomycetales</taxon>
        <taxon>Planctomycetaceae</taxon>
        <taxon>Rubinisphaera</taxon>
    </lineage>
</organism>
<dbReference type="HOGENOM" id="CLU_075528_1_0_0"/>
<evidence type="ECO:0000313" key="2">
    <source>
        <dbReference type="EMBL" id="ADY59786.1"/>
    </source>
</evidence>
<dbReference type="EMBL" id="CP002546">
    <property type="protein sequence ID" value="ADY59786.1"/>
    <property type="molecule type" value="Genomic_DNA"/>
</dbReference>
<dbReference type="KEGG" id="pbs:Plabr_2184"/>
<dbReference type="Proteomes" id="UP000006860">
    <property type="component" value="Chromosome"/>
</dbReference>
<sequence>MALNIGGCNQPWSDVYVAGRWRIQRRAGREAYRVLEANRCRIRGDLETCRAAIRQESKSDEAGPPQEAVLLLHGILRTSRCFLPLSRKLTQSGFAAFPIDYASTQLTIEQAADDLQLLFAGMAEYACVHLVGHSMGGLVIRAWFRKYGETASSLGRVVMLGTPNHGAELAEWLGPTFPYRWLFGPAGQQLRHSEFVDDQRFATPSVPFALIAGGRGSSRGYNPLLPGDNDGTVTVDSVRLDGAADFLLIKSPHMLMMRDKRAMAAVERFLRDGRFAEQNEQA</sequence>
<gene>
    <name evidence="2" type="ordered locus">Plabr_2184</name>
</gene>
<dbReference type="PANTHER" id="PTHR37946">
    <property type="entry name" value="SLL1969 PROTEIN"/>
    <property type="match status" value="1"/>
</dbReference>
<dbReference type="PANTHER" id="PTHR37946:SF1">
    <property type="entry name" value="SLL1969 PROTEIN"/>
    <property type="match status" value="1"/>
</dbReference>
<dbReference type="SUPFAM" id="SSF53474">
    <property type="entry name" value="alpha/beta-Hydrolases"/>
    <property type="match status" value="1"/>
</dbReference>
<evidence type="ECO:0000259" key="1">
    <source>
        <dbReference type="Pfam" id="PF12697"/>
    </source>
</evidence>
<dbReference type="OrthoDB" id="556502at2"/>
<feature type="domain" description="AB hydrolase-1" evidence="1">
    <location>
        <begin position="69"/>
        <end position="203"/>
    </location>
</feature>
<dbReference type="eggNOG" id="COG1075">
    <property type="taxonomic scope" value="Bacteria"/>
</dbReference>
<dbReference type="InterPro" id="IPR000073">
    <property type="entry name" value="AB_hydrolase_1"/>
</dbReference>
<protein>
    <submittedName>
        <fullName evidence="2">PGAP1 family protein</fullName>
    </submittedName>
</protein>
<dbReference type="InterPro" id="IPR029058">
    <property type="entry name" value="AB_hydrolase_fold"/>
</dbReference>